<evidence type="ECO:0000313" key="2">
    <source>
        <dbReference type="EMBL" id="CAE0113641.1"/>
    </source>
</evidence>
<dbReference type="AlphaFoldDB" id="A0A7S3EX51"/>
<name>A0A7S3EX51_9EUKA</name>
<sequence length="213" mass="24018">MVMLMRTCYDVDTIDASFDATVTPLTDENGGTYPKLSVTLGSEAQANDCDTQLSNATLQDGVFNCDALPECDMQCNDLSDREGRDNSALIWFTRSACCTFEWYIHAFILRTIFTIIIYLTVNFSRVVFLGGLVRVIWQKLNTGFFSYHATCARNGEHTYEKRDLEDKVESMLGWIGVKGVLFMVAAFAIQLPWIFILQSFVRDLIYADTGTTS</sequence>
<feature type="transmembrane region" description="Helical" evidence="1">
    <location>
        <begin position="171"/>
        <end position="196"/>
    </location>
</feature>
<dbReference type="EMBL" id="HBHX01025648">
    <property type="protein sequence ID" value="CAE0113641.1"/>
    <property type="molecule type" value="Transcribed_RNA"/>
</dbReference>
<organism evidence="2">
    <name type="scientific">Haptolina ericina</name>
    <dbReference type="NCBI Taxonomy" id="156174"/>
    <lineage>
        <taxon>Eukaryota</taxon>
        <taxon>Haptista</taxon>
        <taxon>Haptophyta</taxon>
        <taxon>Prymnesiophyceae</taxon>
        <taxon>Prymnesiales</taxon>
        <taxon>Prymnesiaceae</taxon>
        <taxon>Haptolina</taxon>
    </lineage>
</organism>
<keyword evidence="1" id="KW-1133">Transmembrane helix</keyword>
<protein>
    <submittedName>
        <fullName evidence="2">Uncharacterized protein</fullName>
    </submittedName>
</protein>
<keyword evidence="1" id="KW-0812">Transmembrane</keyword>
<accession>A0A7S3EX51</accession>
<gene>
    <name evidence="2" type="ORF">HERI1096_LOCUS14315</name>
</gene>
<evidence type="ECO:0000256" key="1">
    <source>
        <dbReference type="SAM" id="Phobius"/>
    </source>
</evidence>
<proteinExistence type="predicted"/>
<reference evidence="2" key="1">
    <citation type="submission" date="2021-01" db="EMBL/GenBank/DDBJ databases">
        <authorList>
            <person name="Corre E."/>
            <person name="Pelletier E."/>
            <person name="Niang G."/>
            <person name="Scheremetjew M."/>
            <person name="Finn R."/>
            <person name="Kale V."/>
            <person name="Holt S."/>
            <person name="Cochrane G."/>
            <person name="Meng A."/>
            <person name="Brown T."/>
            <person name="Cohen L."/>
        </authorList>
    </citation>
    <scope>NUCLEOTIDE SEQUENCE</scope>
    <source>
        <strain evidence="2">CCMP281</strain>
    </source>
</reference>
<keyword evidence="1" id="KW-0472">Membrane</keyword>
<feature type="transmembrane region" description="Helical" evidence="1">
    <location>
        <begin position="112"/>
        <end position="137"/>
    </location>
</feature>